<evidence type="ECO:0000313" key="10">
    <source>
        <dbReference type="Proteomes" id="UP000254047"/>
    </source>
</evidence>
<dbReference type="Pfam" id="PF02687">
    <property type="entry name" value="FtsX"/>
    <property type="match status" value="1"/>
</dbReference>
<feature type="transmembrane region" description="Helical" evidence="6">
    <location>
        <begin position="201"/>
        <end position="221"/>
    </location>
</feature>
<reference evidence="9 11" key="2">
    <citation type="submission" date="2019-04" db="EMBL/GenBank/DDBJ databases">
        <title>Genomic characterization of Staphylococcus petrasii strains.</title>
        <authorList>
            <person name="Vrbovska V."/>
            <person name="Kovarovic V."/>
            <person name="Maslanova I."/>
            <person name="Indrakova A."/>
            <person name="Petras P."/>
            <person name="Sedo O."/>
            <person name="Svec P."/>
            <person name="Fisarova L."/>
            <person name="Sedlacek I."/>
            <person name="Doskar J."/>
            <person name="Pantucek R."/>
        </authorList>
    </citation>
    <scope>NUCLEOTIDE SEQUENCE [LARGE SCALE GENOMIC DNA]</scope>
    <source>
        <strain evidence="9 11">P5404</strain>
    </source>
</reference>
<evidence type="ECO:0000313" key="11">
    <source>
        <dbReference type="Proteomes" id="UP000297598"/>
    </source>
</evidence>
<feature type="transmembrane region" description="Helical" evidence="6">
    <location>
        <begin position="53"/>
        <end position="76"/>
    </location>
</feature>
<dbReference type="GO" id="GO:0005886">
    <property type="term" value="C:plasma membrane"/>
    <property type="evidence" value="ECO:0007669"/>
    <property type="project" value="UniProtKB-SubCell"/>
</dbReference>
<dbReference type="Proteomes" id="UP000297598">
    <property type="component" value="Unassembled WGS sequence"/>
</dbReference>
<dbReference type="PANTHER" id="PTHR46795">
    <property type="entry name" value="ABC TRANSPORTER PERMEASE-RELATED-RELATED"/>
    <property type="match status" value="1"/>
</dbReference>
<keyword evidence="2 6" id="KW-1003">Cell membrane</keyword>
<dbReference type="OrthoDB" id="1705903at2"/>
<feature type="transmembrane region" description="Helical" evidence="6">
    <location>
        <begin position="233"/>
        <end position="256"/>
    </location>
</feature>
<feature type="transmembrane region" description="Helical" evidence="6">
    <location>
        <begin position="592"/>
        <end position="614"/>
    </location>
</feature>
<dbReference type="InterPro" id="IPR027022">
    <property type="entry name" value="ABC_permease_BceB-typ"/>
</dbReference>
<protein>
    <submittedName>
        <fullName evidence="8">ABC transporter permease</fullName>
    </submittedName>
</protein>
<feature type="transmembrane region" description="Helical" evidence="6">
    <location>
        <begin position="286"/>
        <end position="307"/>
    </location>
</feature>
<dbReference type="InterPro" id="IPR052536">
    <property type="entry name" value="ABC-4_Integral_Memb_Prot"/>
</dbReference>
<evidence type="ECO:0000313" key="9">
    <source>
        <dbReference type="EMBL" id="TGE18119.1"/>
    </source>
</evidence>
<feature type="transmembrane region" description="Helical" evidence="6">
    <location>
        <begin position="155"/>
        <end position="180"/>
    </location>
</feature>
<keyword evidence="3 6" id="KW-0812">Transmembrane</keyword>
<name>A0A380FVL5_9STAP</name>
<evidence type="ECO:0000256" key="4">
    <source>
        <dbReference type="ARBA" id="ARBA00022989"/>
    </source>
</evidence>
<feature type="domain" description="ABC3 transporter permease C-terminal" evidence="7">
    <location>
        <begin position="62"/>
        <end position="174"/>
    </location>
</feature>
<organism evidence="8 10">
    <name type="scientific">Staphylococcus petrasii</name>
    <dbReference type="NCBI Taxonomy" id="1276936"/>
    <lineage>
        <taxon>Bacteria</taxon>
        <taxon>Bacillati</taxon>
        <taxon>Bacillota</taxon>
        <taxon>Bacilli</taxon>
        <taxon>Bacillales</taxon>
        <taxon>Staphylococcaceae</taxon>
        <taxon>Staphylococcus</taxon>
    </lineage>
</organism>
<evidence type="ECO:0000256" key="6">
    <source>
        <dbReference type="PIRNR" id="PIRNR018968"/>
    </source>
</evidence>
<keyword evidence="4 6" id="KW-1133">Transmembrane helix</keyword>
<comment type="similarity">
    <text evidence="6">Belongs to the ABC-4 integral membrane protein family.</text>
</comment>
<reference evidence="8 10" key="1">
    <citation type="submission" date="2018-06" db="EMBL/GenBank/DDBJ databases">
        <authorList>
            <consortium name="Pathogen Informatics"/>
            <person name="Doyle S."/>
        </authorList>
    </citation>
    <scope>NUCLEOTIDE SEQUENCE [LARGE SCALE GENOMIC DNA]</scope>
    <source>
        <strain evidence="8 10">NCTC13830</strain>
    </source>
</reference>
<accession>A0A380FVL5</accession>
<dbReference type="GO" id="GO:0055085">
    <property type="term" value="P:transmembrane transport"/>
    <property type="evidence" value="ECO:0007669"/>
    <property type="project" value="UniProtKB-UniRule"/>
</dbReference>
<dbReference type="EMBL" id="SRLS01000005">
    <property type="protein sequence ID" value="TGE18119.1"/>
    <property type="molecule type" value="Genomic_DNA"/>
</dbReference>
<evidence type="ECO:0000259" key="7">
    <source>
        <dbReference type="Pfam" id="PF02687"/>
    </source>
</evidence>
<evidence type="ECO:0000256" key="1">
    <source>
        <dbReference type="ARBA" id="ARBA00004651"/>
    </source>
</evidence>
<feature type="transmembrane region" description="Helical" evidence="6">
    <location>
        <begin position="626"/>
        <end position="651"/>
    </location>
</feature>
<feature type="transmembrane region" description="Helical" evidence="6">
    <location>
        <begin position="536"/>
        <end position="558"/>
    </location>
</feature>
<evidence type="ECO:0000256" key="2">
    <source>
        <dbReference type="ARBA" id="ARBA00022475"/>
    </source>
</evidence>
<evidence type="ECO:0000256" key="3">
    <source>
        <dbReference type="ARBA" id="ARBA00022692"/>
    </source>
</evidence>
<keyword evidence="6" id="KW-0813">Transport</keyword>
<gene>
    <name evidence="9" type="ORF">BJR09_04110</name>
    <name evidence="8" type="ORF">NCTC13830_00387</name>
</gene>
<dbReference type="Proteomes" id="UP000254047">
    <property type="component" value="Unassembled WGS sequence"/>
</dbReference>
<dbReference type="AlphaFoldDB" id="A0A380FVL5"/>
<evidence type="ECO:0000313" key="8">
    <source>
        <dbReference type="EMBL" id="SUM42864.1"/>
    </source>
</evidence>
<dbReference type="RefSeq" id="WP_103297244.1">
    <property type="nucleotide sequence ID" value="NZ_PPQT01000015.1"/>
</dbReference>
<dbReference type="PANTHER" id="PTHR46795:SF3">
    <property type="entry name" value="ABC TRANSPORTER PERMEASE"/>
    <property type="match status" value="1"/>
</dbReference>
<sequence>MPFRMLWTMIGQNFKTQRHVMIPFILALSMIFGIEFILLSLNMNEYVQKRSETLPAFIGIGNFFMSVLGFIFILYANRFMMKRRQQELAMYMILGMEKKHFQLIMLVEMLYQYIVVALLSISGGYLFGALIFMLLNKLMHQTGMSLIDYPFDMTAMLFTLLMLAVLMLFLFIMNNIKLLFQSPIKLIQQHQITEKRLPKPILYILLVIGVIAIATSYNIALSDTLLTESLFQVFNAVFLVMLGTYCLFMSLGVLLLEWLQKIPKLYYHPRYFFIISGLRSRINTNAIGLASISILCTFLIVTLGMTITTYRGIDKRIDKLMPDQYKISVEGNMKTDKDIQRKVHNLEHDIEKNAKIDFFKEVPTALIATAYQPPNTFKREKDNSNSVSLNSPYLMMMTQEDYNKVATHKVNLKKDEVGLASDGQIFRKLKTIHLMNKQFKAKQVDNLSYSYQIPEGLMVITPDAKRYNQLARYYINGLYSPSHDMRTYETSFINFNIMTKDASHFNKIKHHLEKKYKVMIQTREEMGSLLYQFNGGLIFIGVVVSIVLLLGTFLMMYYKNIAEGYEDRRNYQIMAKVGIEDERIKSTINHQIIWIFALPILVAMIHVTVAFKYIFNLLGVLSITNIGVFATSYIGVIITVIVIYALMYWITSRIYYLIVHRYF</sequence>
<proteinExistence type="inferred from homology"/>
<feature type="transmembrane region" description="Helical" evidence="6">
    <location>
        <begin position="20"/>
        <end position="41"/>
    </location>
</feature>
<keyword evidence="5 6" id="KW-0472">Membrane</keyword>
<feature type="transmembrane region" description="Helical" evidence="6">
    <location>
        <begin position="110"/>
        <end position="135"/>
    </location>
</feature>
<keyword evidence="11" id="KW-1185">Reference proteome</keyword>
<dbReference type="InterPro" id="IPR003838">
    <property type="entry name" value="ABC3_permease_C"/>
</dbReference>
<comment type="subcellular location">
    <subcellularLocation>
        <location evidence="1 6">Cell membrane</location>
        <topology evidence="1 6">Multi-pass membrane protein</topology>
    </subcellularLocation>
</comment>
<dbReference type="PIRSF" id="PIRSF018968">
    <property type="entry name" value="ABC_permease_BceB"/>
    <property type="match status" value="1"/>
</dbReference>
<evidence type="ECO:0000256" key="5">
    <source>
        <dbReference type="ARBA" id="ARBA00023136"/>
    </source>
</evidence>
<dbReference type="EMBL" id="UHDO01000001">
    <property type="protein sequence ID" value="SUM42864.1"/>
    <property type="molecule type" value="Genomic_DNA"/>
</dbReference>